<organism evidence="4 5">
    <name type="scientific">Triparma columacea</name>
    <dbReference type="NCBI Taxonomy" id="722753"/>
    <lineage>
        <taxon>Eukaryota</taxon>
        <taxon>Sar</taxon>
        <taxon>Stramenopiles</taxon>
        <taxon>Ochrophyta</taxon>
        <taxon>Bolidophyceae</taxon>
        <taxon>Parmales</taxon>
        <taxon>Triparmaceae</taxon>
        <taxon>Triparma</taxon>
    </lineage>
</organism>
<keyword evidence="2" id="KW-0521">NADP</keyword>
<dbReference type="SUPFAM" id="SSF51735">
    <property type="entry name" value="NAD(P)-binding Rossmann-fold domains"/>
    <property type="match status" value="1"/>
</dbReference>
<gene>
    <name evidence="4" type="ORF">TrCOL_g11041</name>
</gene>
<dbReference type="PRINTS" id="PR00080">
    <property type="entry name" value="SDRFAMILY"/>
</dbReference>
<keyword evidence="3" id="KW-0560">Oxidoreductase</keyword>
<proteinExistence type="inferred from homology"/>
<comment type="caution">
    <text evidence="4">The sequence shown here is derived from an EMBL/GenBank/DDBJ whole genome shotgun (WGS) entry which is preliminary data.</text>
</comment>
<dbReference type="Proteomes" id="UP001165065">
    <property type="component" value="Unassembled WGS sequence"/>
</dbReference>
<dbReference type="PANTHER" id="PTHR43618:SF8">
    <property type="entry name" value="7ALPHA-HYDROXYSTEROID DEHYDROGENASE"/>
    <property type="match status" value="1"/>
</dbReference>
<dbReference type="AlphaFoldDB" id="A0A9W7GCX7"/>
<dbReference type="InterPro" id="IPR002347">
    <property type="entry name" value="SDR_fam"/>
</dbReference>
<reference evidence="5" key="1">
    <citation type="journal article" date="2023" name="Commun. Biol.">
        <title>Genome analysis of Parmales, the sister group of diatoms, reveals the evolutionary specialization of diatoms from phago-mixotrophs to photoautotrophs.</title>
        <authorList>
            <person name="Ban H."/>
            <person name="Sato S."/>
            <person name="Yoshikawa S."/>
            <person name="Yamada K."/>
            <person name="Nakamura Y."/>
            <person name="Ichinomiya M."/>
            <person name="Sato N."/>
            <person name="Blanc-Mathieu R."/>
            <person name="Endo H."/>
            <person name="Kuwata A."/>
            <person name="Ogata H."/>
        </authorList>
    </citation>
    <scope>NUCLEOTIDE SEQUENCE [LARGE SCALE GENOMIC DNA]</scope>
</reference>
<name>A0A9W7GCX7_9STRA</name>
<protein>
    <submittedName>
        <fullName evidence="4">Uncharacterized protein</fullName>
    </submittedName>
</protein>
<dbReference type="EMBL" id="BRYA01000137">
    <property type="protein sequence ID" value="GMI40852.1"/>
    <property type="molecule type" value="Genomic_DNA"/>
</dbReference>
<dbReference type="Gene3D" id="3.40.50.720">
    <property type="entry name" value="NAD(P)-binding Rossmann-like Domain"/>
    <property type="match status" value="1"/>
</dbReference>
<accession>A0A9W7GCX7</accession>
<evidence type="ECO:0000256" key="3">
    <source>
        <dbReference type="ARBA" id="ARBA00023002"/>
    </source>
</evidence>
<dbReference type="PANTHER" id="PTHR43618">
    <property type="entry name" value="7-ALPHA-HYDROXYSTEROID DEHYDROGENASE"/>
    <property type="match status" value="1"/>
</dbReference>
<evidence type="ECO:0000313" key="4">
    <source>
        <dbReference type="EMBL" id="GMI40852.1"/>
    </source>
</evidence>
<dbReference type="GO" id="GO:0016491">
    <property type="term" value="F:oxidoreductase activity"/>
    <property type="evidence" value="ECO:0007669"/>
    <property type="project" value="UniProtKB-KW"/>
</dbReference>
<dbReference type="OrthoDB" id="1393670at2759"/>
<keyword evidence="5" id="KW-1185">Reference proteome</keyword>
<sequence>MSSIASRLFSVANRTVLITGGGRGIGSMLAQGYYEAGANVIVTSRTEDSLKETMDTILKNSPSQSMEVTPSLSYVVSDVSTREGCEKLASDIGPLLPDGRLDVLINNAGNAWGEPLERESGKMNWGWDKVLDLNLKGVFYLSRACLPYMKQGGETMDRYDPSRIINVGSVVGLMPQDAPTHAYDVSKAGVHHLTKKLSGDLAPYNITVNALAPGFVPSRMTEGLKSYTTFDDIAKNTPLQRLGDGDDMTGACIYLSSRAGSYVTGVILNVDGGTIGASKIPLSFEED</sequence>
<dbReference type="InterPro" id="IPR052178">
    <property type="entry name" value="Sec_Metab_Biosynth_SDR"/>
</dbReference>
<dbReference type="PRINTS" id="PR00081">
    <property type="entry name" value="GDHRDH"/>
</dbReference>
<evidence type="ECO:0000313" key="5">
    <source>
        <dbReference type="Proteomes" id="UP001165065"/>
    </source>
</evidence>
<dbReference type="Pfam" id="PF13561">
    <property type="entry name" value="adh_short_C2"/>
    <property type="match status" value="1"/>
</dbReference>
<comment type="similarity">
    <text evidence="1">Belongs to the short-chain dehydrogenases/reductases (SDR) family.</text>
</comment>
<dbReference type="InterPro" id="IPR036291">
    <property type="entry name" value="NAD(P)-bd_dom_sf"/>
</dbReference>
<evidence type="ECO:0000256" key="2">
    <source>
        <dbReference type="ARBA" id="ARBA00022857"/>
    </source>
</evidence>
<evidence type="ECO:0000256" key="1">
    <source>
        <dbReference type="ARBA" id="ARBA00006484"/>
    </source>
</evidence>
<dbReference type="FunFam" id="3.40.50.720:FF:000084">
    <property type="entry name" value="Short-chain dehydrogenase reductase"/>
    <property type="match status" value="1"/>
</dbReference>